<sequence>AICFWEEWLEHEKLPQFPKARIVLLRPTMSLMLVAETDVAMLKQNLPDFSHTTHIFLPVNDNTNFEDAE</sequence>
<evidence type="ECO:0000313" key="2">
    <source>
        <dbReference type="Proteomes" id="UP001186974"/>
    </source>
</evidence>
<evidence type="ECO:0000313" key="1">
    <source>
        <dbReference type="EMBL" id="KAK3075758.1"/>
    </source>
</evidence>
<dbReference type="EMBL" id="JAWDJW010004403">
    <property type="protein sequence ID" value="KAK3075758.1"/>
    <property type="molecule type" value="Genomic_DNA"/>
</dbReference>
<protein>
    <submittedName>
        <fullName evidence="1">Uncharacterized protein</fullName>
    </submittedName>
</protein>
<dbReference type="Proteomes" id="UP001186974">
    <property type="component" value="Unassembled WGS sequence"/>
</dbReference>
<reference evidence="1" key="1">
    <citation type="submission" date="2024-09" db="EMBL/GenBank/DDBJ databases">
        <title>Black Yeasts Isolated from many extreme environments.</title>
        <authorList>
            <person name="Coleine C."/>
            <person name="Stajich J.E."/>
            <person name="Selbmann L."/>
        </authorList>
    </citation>
    <scope>NUCLEOTIDE SEQUENCE</scope>
    <source>
        <strain evidence="1">CCFEE 5737</strain>
    </source>
</reference>
<comment type="caution">
    <text evidence="1">The sequence shown here is derived from an EMBL/GenBank/DDBJ whole genome shotgun (WGS) entry which is preliminary data.</text>
</comment>
<gene>
    <name evidence="1" type="ORF">LTS18_013988</name>
</gene>
<feature type="non-terminal residue" evidence="1">
    <location>
        <position position="69"/>
    </location>
</feature>
<proteinExistence type="predicted"/>
<feature type="non-terminal residue" evidence="1">
    <location>
        <position position="1"/>
    </location>
</feature>
<keyword evidence="2" id="KW-1185">Reference proteome</keyword>
<name>A0ACC3DHP4_9PEZI</name>
<accession>A0ACC3DHP4</accession>
<organism evidence="1 2">
    <name type="scientific">Coniosporium uncinatum</name>
    <dbReference type="NCBI Taxonomy" id="93489"/>
    <lineage>
        <taxon>Eukaryota</taxon>
        <taxon>Fungi</taxon>
        <taxon>Dikarya</taxon>
        <taxon>Ascomycota</taxon>
        <taxon>Pezizomycotina</taxon>
        <taxon>Dothideomycetes</taxon>
        <taxon>Dothideomycetes incertae sedis</taxon>
        <taxon>Coniosporium</taxon>
    </lineage>
</organism>